<sequence length="116" mass="12513">MTLSPSLIRLLIVITFAALGSCTLHSLHISISIPRNDLMPMISEALSMAGVLLETLSCIATADQYGRRKAVLFEAVICVVDGGLQSGSVHIGMYPVATLIMIRGLGLVRFIFPHEF</sequence>
<protein>
    <recommendedName>
        <fullName evidence="4">Major facilitator superfamily (MFS) profile domain-containing protein</fullName>
    </recommendedName>
</protein>
<accession>A0A139HGV1</accession>
<comment type="caution">
    <text evidence="2">The sequence shown here is derived from an EMBL/GenBank/DDBJ whole genome shotgun (WGS) entry which is preliminary data.</text>
</comment>
<dbReference type="AlphaFoldDB" id="A0A139HGV1"/>
<keyword evidence="1" id="KW-0812">Transmembrane</keyword>
<evidence type="ECO:0000313" key="3">
    <source>
        <dbReference type="Proteomes" id="UP000070133"/>
    </source>
</evidence>
<feature type="transmembrane region" description="Helical" evidence="1">
    <location>
        <begin position="7"/>
        <end position="31"/>
    </location>
</feature>
<organism evidence="2 3">
    <name type="scientific">Pseudocercospora eumusae</name>
    <dbReference type="NCBI Taxonomy" id="321146"/>
    <lineage>
        <taxon>Eukaryota</taxon>
        <taxon>Fungi</taxon>
        <taxon>Dikarya</taxon>
        <taxon>Ascomycota</taxon>
        <taxon>Pezizomycotina</taxon>
        <taxon>Dothideomycetes</taxon>
        <taxon>Dothideomycetidae</taxon>
        <taxon>Mycosphaerellales</taxon>
        <taxon>Mycosphaerellaceae</taxon>
        <taxon>Pseudocercospora</taxon>
    </lineage>
</organism>
<dbReference type="EMBL" id="LFZN01000052">
    <property type="protein sequence ID" value="KXT01622.1"/>
    <property type="molecule type" value="Genomic_DNA"/>
</dbReference>
<reference evidence="2 3" key="1">
    <citation type="submission" date="2015-07" db="EMBL/GenBank/DDBJ databases">
        <title>Comparative genomics of the Sigatoka disease complex on banana suggests a link between parallel evolutionary changes in Pseudocercospora fijiensis and Pseudocercospora eumusae and increased virulence on the banana host.</title>
        <authorList>
            <person name="Chang T.-C."/>
            <person name="Salvucci A."/>
            <person name="Crous P.W."/>
            <person name="Stergiopoulos I."/>
        </authorList>
    </citation>
    <scope>NUCLEOTIDE SEQUENCE [LARGE SCALE GENOMIC DNA]</scope>
    <source>
        <strain evidence="2 3">CBS 114824</strain>
    </source>
</reference>
<proteinExistence type="predicted"/>
<keyword evidence="1" id="KW-0472">Membrane</keyword>
<evidence type="ECO:0008006" key="4">
    <source>
        <dbReference type="Google" id="ProtNLM"/>
    </source>
</evidence>
<gene>
    <name evidence="2" type="ORF">AC578_8040</name>
</gene>
<evidence type="ECO:0000256" key="1">
    <source>
        <dbReference type="SAM" id="Phobius"/>
    </source>
</evidence>
<keyword evidence="1" id="KW-1133">Transmembrane helix</keyword>
<evidence type="ECO:0000313" key="2">
    <source>
        <dbReference type="EMBL" id="KXT01622.1"/>
    </source>
</evidence>
<dbReference type="Proteomes" id="UP000070133">
    <property type="component" value="Unassembled WGS sequence"/>
</dbReference>
<keyword evidence="3" id="KW-1185">Reference proteome</keyword>
<feature type="transmembrane region" description="Helical" evidence="1">
    <location>
        <begin position="91"/>
        <end position="112"/>
    </location>
</feature>
<name>A0A139HGV1_9PEZI</name>